<comment type="similarity">
    <text evidence="2 4">Belongs to the AB hydrolase superfamily. Lipase family.</text>
</comment>
<dbReference type="Gene3D" id="3.40.50.1820">
    <property type="entry name" value="alpha/beta hydrolase"/>
    <property type="match status" value="1"/>
</dbReference>
<name>A0A9J6CSC0_POLVA</name>
<protein>
    <recommendedName>
        <fullName evidence="5">Lipase domain-containing protein</fullName>
    </recommendedName>
</protein>
<evidence type="ECO:0000313" key="7">
    <source>
        <dbReference type="Proteomes" id="UP001107558"/>
    </source>
</evidence>
<dbReference type="InterPro" id="IPR013818">
    <property type="entry name" value="Lipase"/>
</dbReference>
<dbReference type="PRINTS" id="PR00821">
    <property type="entry name" value="TAGLIPASE"/>
</dbReference>
<dbReference type="GO" id="GO:0005615">
    <property type="term" value="C:extracellular space"/>
    <property type="evidence" value="ECO:0007669"/>
    <property type="project" value="TreeGrafter"/>
</dbReference>
<comment type="caution">
    <text evidence="6">The sequence shown here is derived from an EMBL/GenBank/DDBJ whole genome shotgun (WGS) entry which is preliminary data.</text>
</comment>
<dbReference type="PANTHER" id="PTHR11610">
    <property type="entry name" value="LIPASE"/>
    <property type="match status" value="1"/>
</dbReference>
<gene>
    <name evidence="6" type="ORF">PVAND_013973</name>
</gene>
<evidence type="ECO:0000256" key="1">
    <source>
        <dbReference type="ARBA" id="ARBA00004613"/>
    </source>
</evidence>
<dbReference type="GO" id="GO:0016298">
    <property type="term" value="F:lipase activity"/>
    <property type="evidence" value="ECO:0007669"/>
    <property type="project" value="InterPro"/>
</dbReference>
<reference evidence="6" key="1">
    <citation type="submission" date="2021-03" db="EMBL/GenBank/DDBJ databases">
        <title>Chromosome level genome of the anhydrobiotic midge Polypedilum vanderplanki.</title>
        <authorList>
            <person name="Yoshida Y."/>
            <person name="Kikawada T."/>
            <person name="Gusev O."/>
        </authorList>
    </citation>
    <scope>NUCLEOTIDE SEQUENCE</scope>
    <source>
        <strain evidence="6">NIAS01</strain>
        <tissue evidence="6">Whole body or cell culture</tissue>
    </source>
</reference>
<accession>A0A9J6CSC0</accession>
<dbReference type="OrthoDB" id="199913at2759"/>
<dbReference type="SUPFAM" id="SSF53474">
    <property type="entry name" value="alpha/beta-Hydrolases"/>
    <property type="match status" value="1"/>
</dbReference>
<dbReference type="InterPro" id="IPR029058">
    <property type="entry name" value="AB_hydrolase_fold"/>
</dbReference>
<keyword evidence="7" id="KW-1185">Reference proteome</keyword>
<dbReference type="Proteomes" id="UP001107558">
    <property type="component" value="Chromosome 1"/>
</dbReference>
<evidence type="ECO:0000259" key="5">
    <source>
        <dbReference type="Pfam" id="PF00151"/>
    </source>
</evidence>
<dbReference type="InterPro" id="IPR000734">
    <property type="entry name" value="TAG_lipase"/>
</dbReference>
<evidence type="ECO:0000256" key="2">
    <source>
        <dbReference type="ARBA" id="ARBA00010701"/>
    </source>
</evidence>
<evidence type="ECO:0000313" key="6">
    <source>
        <dbReference type="EMBL" id="KAG5684759.1"/>
    </source>
</evidence>
<dbReference type="EMBL" id="JADBJN010000001">
    <property type="protein sequence ID" value="KAG5684759.1"/>
    <property type="molecule type" value="Genomic_DNA"/>
</dbReference>
<feature type="domain" description="Lipase" evidence="5">
    <location>
        <begin position="34"/>
        <end position="309"/>
    </location>
</feature>
<dbReference type="GO" id="GO:0016042">
    <property type="term" value="P:lipid catabolic process"/>
    <property type="evidence" value="ECO:0007669"/>
    <property type="project" value="TreeGrafter"/>
</dbReference>
<dbReference type="FunFam" id="3.40.50.1820:FF:000122">
    <property type="entry name" value="Vitellogenin-3-like Protein"/>
    <property type="match status" value="1"/>
</dbReference>
<comment type="subcellular location">
    <subcellularLocation>
        <location evidence="1">Secreted</location>
    </subcellularLocation>
</comment>
<dbReference type="Pfam" id="PF00151">
    <property type="entry name" value="Lipase"/>
    <property type="match status" value="1"/>
</dbReference>
<proteinExistence type="inferred from homology"/>
<dbReference type="PANTHER" id="PTHR11610:SF37">
    <property type="entry name" value="GH01208P"/>
    <property type="match status" value="1"/>
</dbReference>
<sequence>MKKYMNPRLWVGLRPVKATLETAKLVFFYGKSFDEQRKFALSKAVDILEQEEFDNAKPTVIYLHGYIEHMEIESIRVISEAYLKRGDHNLILVDWAELADGNYLLDAVPNAMKLANLLADTVLELINNGLDCNKLHIVGHSLGGQLSGQMGRKIKEKSNNTIKLKRISALDPAFPPFYPGWIYKPLGKRDAELVDVIHTDAWLYGAPISTGTVDFWPNSGKTLQPGCPKRNYKMLSDNDLCSHRRSWWFWAESVAAKDVKSFPAVKCKSWDHFKEGKYDEEAPIAYMGIDCPMNVCGDYYLQTNGDLPYSKGQSGITYVPKVKTSQRK</sequence>
<dbReference type="GO" id="GO:0017171">
    <property type="term" value="F:serine hydrolase activity"/>
    <property type="evidence" value="ECO:0007669"/>
    <property type="project" value="TreeGrafter"/>
</dbReference>
<dbReference type="AlphaFoldDB" id="A0A9J6CSC0"/>
<evidence type="ECO:0000256" key="4">
    <source>
        <dbReference type="RuleBase" id="RU004262"/>
    </source>
</evidence>
<keyword evidence="3" id="KW-0964">Secreted</keyword>
<organism evidence="6 7">
    <name type="scientific">Polypedilum vanderplanki</name>
    <name type="common">Sleeping chironomid midge</name>
    <dbReference type="NCBI Taxonomy" id="319348"/>
    <lineage>
        <taxon>Eukaryota</taxon>
        <taxon>Metazoa</taxon>
        <taxon>Ecdysozoa</taxon>
        <taxon>Arthropoda</taxon>
        <taxon>Hexapoda</taxon>
        <taxon>Insecta</taxon>
        <taxon>Pterygota</taxon>
        <taxon>Neoptera</taxon>
        <taxon>Endopterygota</taxon>
        <taxon>Diptera</taxon>
        <taxon>Nematocera</taxon>
        <taxon>Chironomoidea</taxon>
        <taxon>Chironomidae</taxon>
        <taxon>Chironominae</taxon>
        <taxon>Polypedilum</taxon>
        <taxon>Polypedilum</taxon>
    </lineage>
</organism>
<evidence type="ECO:0000256" key="3">
    <source>
        <dbReference type="ARBA" id="ARBA00022525"/>
    </source>
</evidence>